<feature type="region of interest" description="Disordered" evidence="1">
    <location>
        <begin position="1"/>
        <end position="24"/>
    </location>
</feature>
<evidence type="ECO:0000256" key="1">
    <source>
        <dbReference type="SAM" id="MobiDB-lite"/>
    </source>
</evidence>
<reference evidence="2" key="1">
    <citation type="journal article" date="2023" name="IMA Fungus">
        <title>Comparative genomic study of the Penicillium genus elucidates a diverse pangenome and 15 lateral gene transfer events.</title>
        <authorList>
            <person name="Petersen C."/>
            <person name="Sorensen T."/>
            <person name="Nielsen M.R."/>
            <person name="Sondergaard T.E."/>
            <person name="Sorensen J.L."/>
            <person name="Fitzpatrick D.A."/>
            <person name="Frisvad J.C."/>
            <person name="Nielsen K.L."/>
        </authorList>
    </citation>
    <scope>NUCLEOTIDE SEQUENCE</scope>
    <source>
        <strain evidence="2">IBT 15450</strain>
    </source>
</reference>
<evidence type="ECO:0000313" key="2">
    <source>
        <dbReference type="EMBL" id="KAJ6035171.1"/>
    </source>
</evidence>
<feature type="compositionally biased region" description="Polar residues" evidence="1">
    <location>
        <begin position="56"/>
        <end position="72"/>
    </location>
</feature>
<sequence>MPEVTRQTSTKDGGDEPSDHPNGFVTIREIDGQHVNMRIYNDGRVSGTLPDGSRPVSRSGTPTTRGGHSTAFSGGRMGALRGTSMRTGSRMNSSRHHPYGGRPTPRSVPDNFDPTNMPPSAPSQTSTANPSTHIVTGRRS</sequence>
<dbReference type="EMBL" id="JAQJZL010000010">
    <property type="protein sequence ID" value="KAJ6035171.1"/>
    <property type="molecule type" value="Genomic_DNA"/>
</dbReference>
<dbReference type="Proteomes" id="UP001219568">
    <property type="component" value="Unassembled WGS sequence"/>
</dbReference>
<name>A0AAD6I8T0_PENCN</name>
<feature type="compositionally biased region" description="Polar residues" evidence="1">
    <location>
        <begin position="122"/>
        <end position="134"/>
    </location>
</feature>
<keyword evidence="3" id="KW-1185">Reference proteome</keyword>
<reference evidence="2" key="2">
    <citation type="submission" date="2023-01" db="EMBL/GenBank/DDBJ databases">
        <authorList>
            <person name="Petersen C."/>
        </authorList>
    </citation>
    <scope>NUCLEOTIDE SEQUENCE</scope>
    <source>
        <strain evidence="2">IBT 15450</strain>
    </source>
</reference>
<feature type="region of interest" description="Disordered" evidence="1">
    <location>
        <begin position="41"/>
        <end position="140"/>
    </location>
</feature>
<organism evidence="2 3">
    <name type="scientific">Penicillium canescens</name>
    <dbReference type="NCBI Taxonomy" id="5083"/>
    <lineage>
        <taxon>Eukaryota</taxon>
        <taxon>Fungi</taxon>
        <taxon>Dikarya</taxon>
        <taxon>Ascomycota</taxon>
        <taxon>Pezizomycotina</taxon>
        <taxon>Eurotiomycetes</taxon>
        <taxon>Eurotiomycetidae</taxon>
        <taxon>Eurotiales</taxon>
        <taxon>Aspergillaceae</taxon>
        <taxon>Penicillium</taxon>
    </lineage>
</organism>
<dbReference type="AlphaFoldDB" id="A0AAD6I8T0"/>
<evidence type="ECO:0000313" key="3">
    <source>
        <dbReference type="Proteomes" id="UP001219568"/>
    </source>
</evidence>
<accession>A0AAD6I8T0</accession>
<comment type="caution">
    <text evidence="2">The sequence shown here is derived from an EMBL/GenBank/DDBJ whole genome shotgun (WGS) entry which is preliminary data.</text>
</comment>
<protein>
    <submittedName>
        <fullName evidence="2">Uncharacterized protein</fullName>
    </submittedName>
</protein>
<proteinExistence type="predicted"/>
<feature type="compositionally biased region" description="Polar residues" evidence="1">
    <location>
        <begin position="1"/>
        <end position="11"/>
    </location>
</feature>
<gene>
    <name evidence="2" type="ORF">N7460_009346</name>
</gene>